<dbReference type="AlphaFoldDB" id="A0A1H8C6D0"/>
<proteinExistence type="predicted"/>
<reference evidence="1 2" key="1">
    <citation type="submission" date="2016-10" db="EMBL/GenBank/DDBJ databases">
        <authorList>
            <person name="de Groot N.N."/>
        </authorList>
    </citation>
    <scope>NUCLEOTIDE SEQUENCE [LARGE SCALE GENOMIC DNA]</scope>
    <source>
        <strain evidence="1 2">Nm22</strain>
    </source>
</reference>
<dbReference type="PANTHER" id="PTHR38009">
    <property type="entry name" value="CONSERVED HYPOTHETICAL PHAGE TAIL PROTEIN"/>
    <property type="match status" value="1"/>
</dbReference>
<dbReference type="STRING" id="917.SAMN05216326_10295"/>
<accession>A0A1H8C6D0</accession>
<dbReference type="PANTHER" id="PTHR38009:SF1">
    <property type="entry name" value="CONSERVED HYPOTHETICAL PHAGE TAIL PROTEIN"/>
    <property type="match status" value="1"/>
</dbReference>
<dbReference type="EMBL" id="FOCP01000004">
    <property type="protein sequence ID" value="SEM90532.1"/>
    <property type="molecule type" value="Genomic_DNA"/>
</dbReference>
<protein>
    <submittedName>
        <fullName evidence="1">Conserved hypothetical phage tail region protein</fullName>
    </submittedName>
</protein>
<evidence type="ECO:0000313" key="1">
    <source>
        <dbReference type="EMBL" id="SEM90532.1"/>
    </source>
</evidence>
<dbReference type="InterPro" id="IPR010667">
    <property type="entry name" value="Phage_T4_Gp19"/>
</dbReference>
<organism evidence="1 2">
    <name type="scientific">Nitrosomonas marina</name>
    <dbReference type="NCBI Taxonomy" id="917"/>
    <lineage>
        <taxon>Bacteria</taxon>
        <taxon>Pseudomonadati</taxon>
        <taxon>Pseudomonadota</taxon>
        <taxon>Betaproteobacteria</taxon>
        <taxon>Nitrosomonadales</taxon>
        <taxon>Nitrosomonadaceae</taxon>
        <taxon>Nitrosomonas</taxon>
    </lineage>
</organism>
<dbReference type="Proteomes" id="UP000199459">
    <property type="component" value="Unassembled WGS sequence"/>
</dbReference>
<dbReference type="GO" id="GO:0005198">
    <property type="term" value="F:structural molecule activity"/>
    <property type="evidence" value="ECO:0007669"/>
    <property type="project" value="InterPro"/>
</dbReference>
<gene>
    <name evidence="1" type="ORF">SAMN05216325_10430</name>
</gene>
<name>A0A1H8C6D0_9PROT</name>
<dbReference type="OrthoDB" id="9799891at2"/>
<dbReference type="RefSeq" id="WP_090628261.1">
    <property type="nucleotide sequence ID" value="NZ_FOCP01000004.1"/>
</dbReference>
<dbReference type="InterPro" id="IPR011747">
    <property type="entry name" value="CHP02241"/>
</dbReference>
<evidence type="ECO:0000313" key="2">
    <source>
        <dbReference type="Proteomes" id="UP000199459"/>
    </source>
</evidence>
<dbReference type="Pfam" id="PF06841">
    <property type="entry name" value="Phage_T4_gp19"/>
    <property type="match status" value="1"/>
</dbReference>
<sequence length="155" mass="17535">MQDASSNTIYPPSAFYFKVMFGGTHENADTSFQEVSGITTEIDLETVVEGGENRFAYKLPKGIKHPNLELKRGIAPKDSPLVKWCIAVLEGDFVSAIETQVIRVFLMNEDKTPIRGWLFDSAFPVKWEIENFGSTKNEVAIEKIVLNYNFLKRIV</sequence>
<dbReference type="NCBIfam" id="TIGR02241">
    <property type="entry name" value="conserved hypothetical phage tail region protein"/>
    <property type="match status" value="1"/>
</dbReference>